<proteinExistence type="predicted"/>
<evidence type="ECO:0000256" key="2">
    <source>
        <dbReference type="ARBA" id="ARBA00022840"/>
    </source>
</evidence>
<dbReference type="InterPro" id="IPR014721">
    <property type="entry name" value="Ribsml_uS5_D2-typ_fold_subgr"/>
</dbReference>
<keyword evidence="6" id="KW-1185">Reference proteome</keyword>
<evidence type="ECO:0000259" key="4">
    <source>
        <dbReference type="Pfam" id="PF08544"/>
    </source>
</evidence>
<dbReference type="PIRSF" id="PIRSF000530">
    <property type="entry name" value="Galactokinase"/>
    <property type="match status" value="1"/>
</dbReference>
<sequence>MASISARTERNVGTEGGGMDQAIAFLATKGCAKFIDFQPLRCHDVRLPRDAAFVIAHSLVTINKAAGSEYNTRVVECRLAAQVIAKHEGYEWKNMRRLGDLEAILPKNISKLDGLKHLLLLVEKLLHEEAYTKEEILQNFGINEEELVKSSLSANTTHLKTFKLKQRAAHVYSEAMRVLEFEQECLKSQKEDFNGDGSNRTLERLGMLMNSSHSSLRDLYECSHPQMDLLVQICQEKCFGARLTGAGWGGCAVALTTAAAADEFVEHLKKRFYIGQKGFKEDDDFQSVIFLTSLNSGASVYSASNTSSQDPVIGNHSNGI</sequence>
<dbReference type="InterPro" id="IPR013750">
    <property type="entry name" value="GHMP_kinase_C_dom"/>
</dbReference>
<dbReference type="GO" id="GO:0005829">
    <property type="term" value="C:cytosol"/>
    <property type="evidence" value="ECO:0007669"/>
    <property type="project" value="TreeGrafter"/>
</dbReference>
<name>A0A8K0NXZ7_LADFU</name>
<protein>
    <recommendedName>
        <fullName evidence="4">GHMP kinase C-terminal domain-containing protein</fullName>
    </recommendedName>
</protein>
<dbReference type="Gene3D" id="1.20.1440.340">
    <property type="match status" value="1"/>
</dbReference>
<dbReference type="SUPFAM" id="SSF55060">
    <property type="entry name" value="GHMP Kinase, C-terminal domain"/>
    <property type="match status" value="1"/>
</dbReference>
<keyword evidence="1" id="KW-0547">Nucleotide-binding</keyword>
<dbReference type="InterPro" id="IPR036554">
    <property type="entry name" value="GHMP_kinase_C_sf"/>
</dbReference>
<dbReference type="GO" id="GO:0004335">
    <property type="term" value="F:galactokinase activity"/>
    <property type="evidence" value="ECO:0007669"/>
    <property type="project" value="TreeGrafter"/>
</dbReference>
<reference evidence="5" key="2">
    <citation type="submission" date="2017-10" db="EMBL/GenBank/DDBJ databases">
        <title>Ladona fulva Genome sequencing and assembly.</title>
        <authorList>
            <person name="Murali S."/>
            <person name="Richards S."/>
            <person name="Bandaranaike D."/>
            <person name="Bellair M."/>
            <person name="Blankenburg K."/>
            <person name="Chao H."/>
            <person name="Dinh H."/>
            <person name="Doddapaneni H."/>
            <person name="Dugan-Rocha S."/>
            <person name="Elkadiri S."/>
            <person name="Gnanaolivu R."/>
            <person name="Hernandez B."/>
            <person name="Skinner E."/>
            <person name="Javaid M."/>
            <person name="Lee S."/>
            <person name="Li M."/>
            <person name="Ming W."/>
            <person name="Munidasa M."/>
            <person name="Muniz J."/>
            <person name="Nguyen L."/>
            <person name="Hughes D."/>
            <person name="Osuji N."/>
            <person name="Pu L.-L."/>
            <person name="Puazo M."/>
            <person name="Qu C."/>
            <person name="Quiroz J."/>
            <person name="Raj R."/>
            <person name="Weissenberger G."/>
            <person name="Xin Y."/>
            <person name="Zou X."/>
            <person name="Han Y."/>
            <person name="Worley K."/>
            <person name="Muzny D."/>
            <person name="Gibbs R."/>
        </authorList>
    </citation>
    <scope>NUCLEOTIDE SEQUENCE</scope>
    <source>
        <strain evidence="5">Sampled in the wild</strain>
    </source>
</reference>
<feature type="domain" description="GHMP kinase C-terminal" evidence="4">
    <location>
        <begin position="200"/>
        <end position="273"/>
    </location>
</feature>
<dbReference type="OrthoDB" id="187738at2759"/>
<dbReference type="EMBL" id="KZ308255">
    <property type="protein sequence ID" value="KAG8225847.1"/>
    <property type="molecule type" value="Genomic_DNA"/>
</dbReference>
<dbReference type="Gene3D" id="3.30.230.10">
    <property type="match status" value="1"/>
</dbReference>
<accession>A0A8K0NXZ7</accession>
<dbReference type="PANTHER" id="PTHR10457:SF7">
    <property type="entry name" value="GALACTOKINASE-RELATED"/>
    <property type="match status" value="1"/>
</dbReference>
<reference evidence="5" key="1">
    <citation type="submission" date="2013-04" db="EMBL/GenBank/DDBJ databases">
        <authorList>
            <person name="Qu J."/>
            <person name="Murali S.C."/>
            <person name="Bandaranaike D."/>
            <person name="Bellair M."/>
            <person name="Blankenburg K."/>
            <person name="Chao H."/>
            <person name="Dinh H."/>
            <person name="Doddapaneni H."/>
            <person name="Downs B."/>
            <person name="Dugan-Rocha S."/>
            <person name="Elkadiri S."/>
            <person name="Gnanaolivu R.D."/>
            <person name="Hernandez B."/>
            <person name="Javaid M."/>
            <person name="Jayaseelan J.C."/>
            <person name="Lee S."/>
            <person name="Li M."/>
            <person name="Ming W."/>
            <person name="Munidasa M."/>
            <person name="Muniz J."/>
            <person name="Nguyen L."/>
            <person name="Ongeri F."/>
            <person name="Osuji N."/>
            <person name="Pu L.-L."/>
            <person name="Puazo M."/>
            <person name="Qu C."/>
            <person name="Quiroz J."/>
            <person name="Raj R."/>
            <person name="Weissenberger G."/>
            <person name="Xin Y."/>
            <person name="Zou X."/>
            <person name="Han Y."/>
            <person name="Richards S."/>
            <person name="Worley K."/>
            <person name="Muzny D."/>
            <person name="Gibbs R."/>
        </authorList>
    </citation>
    <scope>NUCLEOTIDE SEQUENCE</scope>
    <source>
        <strain evidence="5">Sampled in the wild</strain>
    </source>
</reference>
<dbReference type="AlphaFoldDB" id="A0A8K0NXZ7"/>
<dbReference type="InterPro" id="IPR006206">
    <property type="entry name" value="Mevalonate/galactokinase"/>
</dbReference>
<dbReference type="PRINTS" id="PR00959">
    <property type="entry name" value="MEVGALKINASE"/>
</dbReference>
<gene>
    <name evidence="5" type="ORF">J437_LFUL004776</name>
</gene>
<evidence type="ECO:0000256" key="1">
    <source>
        <dbReference type="ARBA" id="ARBA00022741"/>
    </source>
</evidence>
<dbReference type="Pfam" id="PF08544">
    <property type="entry name" value="GHMP_kinases_C"/>
    <property type="match status" value="1"/>
</dbReference>
<evidence type="ECO:0000313" key="5">
    <source>
        <dbReference type="EMBL" id="KAG8225847.1"/>
    </source>
</evidence>
<comment type="caution">
    <text evidence="5">The sequence shown here is derived from an EMBL/GenBank/DDBJ whole genome shotgun (WGS) entry which is preliminary data.</text>
</comment>
<dbReference type="GO" id="GO:0005524">
    <property type="term" value="F:ATP binding"/>
    <property type="evidence" value="ECO:0007669"/>
    <property type="project" value="UniProtKB-KW"/>
</dbReference>
<organism evidence="5 6">
    <name type="scientific">Ladona fulva</name>
    <name type="common">Scarce chaser dragonfly</name>
    <name type="synonym">Libellula fulva</name>
    <dbReference type="NCBI Taxonomy" id="123851"/>
    <lineage>
        <taxon>Eukaryota</taxon>
        <taxon>Metazoa</taxon>
        <taxon>Ecdysozoa</taxon>
        <taxon>Arthropoda</taxon>
        <taxon>Hexapoda</taxon>
        <taxon>Insecta</taxon>
        <taxon>Pterygota</taxon>
        <taxon>Palaeoptera</taxon>
        <taxon>Odonata</taxon>
        <taxon>Epiprocta</taxon>
        <taxon>Anisoptera</taxon>
        <taxon>Libelluloidea</taxon>
        <taxon>Libellulidae</taxon>
        <taxon>Ladona</taxon>
    </lineage>
</organism>
<evidence type="ECO:0000256" key="3">
    <source>
        <dbReference type="SAM" id="MobiDB-lite"/>
    </source>
</evidence>
<keyword evidence="2" id="KW-0067">ATP-binding</keyword>
<feature type="region of interest" description="Disordered" evidence="3">
    <location>
        <begin position="301"/>
        <end position="320"/>
    </location>
</feature>
<dbReference type="PANTHER" id="PTHR10457">
    <property type="entry name" value="MEVALONATE KINASE/GALACTOKINASE"/>
    <property type="match status" value="1"/>
</dbReference>
<dbReference type="Proteomes" id="UP000792457">
    <property type="component" value="Unassembled WGS sequence"/>
</dbReference>
<evidence type="ECO:0000313" key="6">
    <source>
        <dbReference type="Proteomes" id="UP000792457"/>
    </source>
</evidence>
<dbReference type="GO" id="GO:0006012">
    <property type="term" value="P:galactose metabolic process"/>
    <property type="evidence" value="ECO:0007669"/>
    <property type="project" value="TreeGrafter"/>
</dbReference>